<comment type="caution">
    <text evidence="3">The sequence shown here is derived from an EMBL/GenBank/DDBJ whole genome shotgun (WGS) entry which is preliminary data.</text>
</comment>
<dbReference type="Proteomes" id="UP000825729">
    <property type="component" value="Unassembled WGS sequence"/>
</dbReference>
<dbReference type="EMBL" id="JAINDJ010000003">
    <property type="protein sequence ID" value="KAG9454856.1"/>
    <property type="molecule type" value="Genomic_DNA"/>
</dbReference>
<dbReference type="Pfam" id="PF18428">
    <property type="entry name" value="BRCT_3"/>
    <property type="match status" value="1"/>
</dbReference>
<dbReference type="PANTHER" id="PTHR15321:SF3">
    <property type="entry name" value="TP53-BINDING PROTEIN 1"/>
    <property type="match status" value="1"/>
</dbReference>
<feature type="domain" description="BRCT" evidence="2">
    <location>
        <begin position="913"/>
        <end position="1013"/>
    </location>
</feature>
<dbReference type="Gene3D" id="3.40.50.10190">
    <property type="entry name" value="BRCT domain"/>
    <property type="match status" value="2"/>
</dbReference>
<name>A0AAV7F400_ARIFI</name>
<evidence type="ECO:0000256" key="1">
    <source>
        <dbReference type="SAM" id="MobiDB-lite"/>
    </source>
</evidence>
<dbReference type="GO" id="GO:0000077">
    <property type="term" value="P:DNA damage checkpoint signaling"/>
    <property type="evidence" value="ECO:0007669"/>
    <property type="project" value="TreeGrafter"/>
</dbReference>
<dbReference type="SUPFAM" id="SSF52113">
    <property type="entry name" value="BRCT domain"/>
    <property type="match status" value="2"/>
</dbReference>
<sequence>MGLHGYRSPQFSEDTAWLPAWLQPHQINSSQLDSQTLIHLAHKDVAMSEQNNNIKPKGSLCPQEDTQFSSIHLFLSGGSSLPVTETPPSEDVLQLHLSSIGITQDPSSGLWNTILTERPETNNLLPIQSLPGTSHDQTGQKEAMPLMEIPSAHYKSPEKSLNKKNLKRKRNKFDDAVELSIAASEALAISELVKCDDTSELFHASAVVEVALKLKQARNQHCSNLLEETSACQPKEVDETDLLHELDENCMQSAFEDVGLPIALSFATSEDNSLIRTHPSECFPKGVNLDVHQCSGSLTTSPLSDTLAQEDGGKFNDEANNNDTKADEVDIVGNTCENKLGDAFPISVRCVDLHQEAADVPQEREEGPSSCCLAFKGTNSNTAGVIQIPPKVGVLVKDVGTKLCEVWKSAKSIPTPFVAETSFLSESMVVVTDENSVQIRAMGPTSSCQDTVGALVSQDYMGSSNLSLVEPLCSVVPCSITSYDDHVGDTAQFPDEKCIQQHTNIGILHLNKLSNAAVTLSTVSFPAWKEFSSSKNNGEGCDSVSWKKLSSLRPYSVHLDDVQKEAMYFQDGLNPLKGATDTINDITAAAQLLQHMSNYHDSDELQKCNVLNQKGYGESRKASIQKQKLESRVTELNSGSYNEQRRLPLVLNGGSRRRLQACKVVASGLAEGSLERDSSPRKKGKLFNCKSGTSHENPSKVAQPPDYSDLHVRRQIKEPLIKKRVHFLDDGVKLQEEDVTINRPLEFRIRSVTGTSQKVKQSHRTVMSRSGEKKSNHLKSSGVKGGTTLIFLGLEFMLTGDLGHRQKELAMLIRKNGGVVLDDIPSPLSNFRRKRRSKKISRQQLPLIITPGKVQTKIFLYGCAVKALVLIPKWLTDSVDADCIVPPHKYLILSHQMVDSKRMIIGQAASCRRSKYIFENIGIMVHGKPSFCTMFVDIIKHGGGQVFKTLHWLVQSLKSGKNTAGAIVVEDEAGASRHLRQCALEQNIPVMSVSWIIDSLYSGMLLPVKKSDISPVCITNETELVPDINFSIEI</sequence>
<accession>A0AAV7F400</accession>
<dbReference type="InterPro" id="IPR036420">
    <property type="entry name" value="BRCT_dom_sf"/>
</dbReference>
<dbReference type="CDD" id="cd17724">
    <property type="entry name" value="BRCT_p53bp1_rpt2"/>
    <property type="match status" value="1"/>
</dbReference>
<feature type="domain" description="BRCT" evidence="2">
    <location>
        <begin position="786"/>
        <end position="892"/>
    </location>
</feature>
<evidence type="ECO:0000313" key="3">
    <source>
        <dbReference type="EMBL" id="KAG9454856.1"/>
    </source>
</evidence>
<dbReference type="GO" id="GO:0045944">
    <property type="term" value="P:positive regulation of transcription by RNA polymerase II"/>
    <property type="evidence" value="ECO:0007669"/>
    <property type="project" value="TreeGrafter"/>
</dbReference>
<gene>
    <name evidence="3" type="ORF">H6P81_007760</name>
</gene>
<proteinExistence type="predicted"/>
<reference evidence="3 4" key="1">
    <citation type="submission" date="2021-07" db="EMBL/GenBank/DDBJ databases">
        <title>The Aristolochia fimbriata genome: insights into angiosperm evolution, floral development and chemical biosynthesis.</title>
        <authorList>
            <person name="Jiao Y."/>
        </authorList>
    </citation>
    <scope>NUCLEOTIDE SEQUENCE [LARGE SCALE GENOMIC DNA]</scope>
    <source>
        <strain evidence="3">IBCAS-2021</strain>
        <tissue evidence="3">Leaf</tissue>
    </source>
</reference>
<dbReference type="InterPro" id="IPR047252">
    <property type="entry name" value="TP53BP1-like"/>
</dbReference>
<dbReference type="AlphaFoldDB" id="A0AAV7F400"/>
<feature type="compositionally biased region" description="Polar residues" evidence="1">
    <location>
        <begin position="756"/>
        <end position="768"/>
    </location>
</feature>
<keyword evidence="4" id="KW-1185">Reference proteome</keyword>
<dbReference type="GO" id="GO:0042393">
    <property type="term" value="F:histone binding"/>
    <property type="evidence" value="ECO:0007669"/>
    <property type="project" value="TreeGrafter"/>
</dbReference>
<feature type="region of interest" description="Disordered" evidence="1">
    <location>
        <begin position="756"/>
        <end position="780"/>
    </location>
</feature>
<dbReference type="GO" id="GO:0005634">
    <property type="term" value="C:nucleus"/>
    <property type="evidence" value="ECO:0007669"/>
    <property type="project" value="TreeGrafter"/>
</dbReference>
<dbReference type="InterPro" id="IPR001357">
    <property type="entry name" value="BRCT_dom"/>
</dbReference>
<organism evidence="3 4">
    <name type="scientific">Aristolochia fimbriata</name>
    <name type="common">White veined hardy Dutchman's pipe vine</name>
    <dbReference type="NCBI Taxonomy" id="158543"/>
    <lineage>
        <taxon>Eukaryota</taxon>
        <taxon>Viridiplantae</taxon>
        <taxon>Streptophyta</taxon>
        <taxon>Embryophyta</taxon>
        <taxon>Tracheophyta</taxon>
        <taxon>Spermatophyta</taxon>
        <taxon>Magnoliopsida</taxon>
        <taxon>Magnoliidae</taxon>
        <taxon>Piperales</taxon>
        <taxon>Aristolochiaceae</taxon>
        <taxon>Aristolochia</taxon>
    </lineage>
</organism>
<dbReference type="SMART" id="SM00292">
    <property type="entry name" value="BRCT"/>
    <property type="match status" value="2"/>
</dbReference>
<protein>
    <recommendedName>
        <fullName evidence="2">BRCT domain-containing protein</fullName>
    </recommendedName>
</protein>
<evidence type="ECO:0000259" key="2">
    <source>
        <dbReference type="PROSITE" id="PS50172"/>
    </source>
</evidence>
<evidence type="ECO:0000313" key="4">
    <source>
        <dbReference type="Proteomes" id="UP000825729"/>
    </source>
</evidence>
<dbReference type="PROSITE" id="PS50172">
    <property type="entry name" value="BRCT"/>
    <property type="match status" value="2"/>
</dbReference>
<dbReference type="InterPro" id="IPR047250">
    <property type="entry name" value="BRCT_p53bp1-like_rpt2"/>
</dbReference>
<feature type="region of interest" description="Disordered" evidence="1">
    <location>
        <begin position="670"/>
        <end position="706"/>
    </location>
</feature>
<dbReference type="PANTHER" id="PTHR15321">
    <property type="entry name" value="TUMOR SUPPRESSOR P53-BINDING PROTEIN 1"/>
    <property type="match status" value="1"/>
</dbReference>